<gene>
    <name evidence="3" type="ORF">DXC17_02725</name>
    <name evidence="2" type="ORF">DXD04_09165</name>
</gene>
<accession>A0A3E4WJL7</accession>
<evidence type="ECO:0000313" key="4">
    <source>
        <dbReference type="Proteomes" id="UP000260780"/>
    </source>
</evidence>
<proteinExistence type="predicted"/>
<dbReference type="Proteomes" id="UP000260780">
    <property type="component" value="Unassembled WGS sequence"/>
</dbReference>
<reference evidence="4 5" key="1">
    <citation type="submission" date="2018-08" db="EMBL/GenBank/DDBJ databases">
        <title>A genome reference for cultivated species of the human gut microbiota.</title>
        <authorList>
            <person name="Zou Y."/>
            <person name="Xue W."/>
            <person name="Luo G."/>
        </authorList>
    </citation>
    <scope>NUCLEOTIDE SEQUENCE [LARGE SCALE GENOMIC DNA]</scope>
    <source>
        <strain evidence="3 4">OM08-14</strain>
        <strain evidence="2 5">TF10-3AC</strain>
    </source>
</reference>
<sequence>MKVMKKYILLLTLFCPLLVLAQTENPKSLPSDSLSTTLHAEQLMAKDTLSVPLPAPVPQHYLYSPFDMYGITPFNYGYTTWELHKGFNASIGMNVTFSPSKYAPSGVGFGQDAAFLYAVPLNKRFSVAGGLYASNFNWGGINYRNVGITGIAAFKVNERISLYAYGNKSLMPKRSPYYYPMPNFAPDRIGGMINFKFNESSSISIGVEGIKYPQGTYW</sequence>
<evidence type="ECO:0000313" key="3">
    <source>
        <dbReference type="EMBL" id="RGM42240.1"/>
    </source>
</evidence>
<keyword evidence="1" id="KW-0732">Signal</keyword>
<organism evidence="3 4">
    <name type="scientific">Phocaeicola plebeius</name>
    <dbReference type="NCBI Taxonomy" id="310297"/>
    <lineage>
        <taxon>Bacteria</taxon>
        <taxon>Pseudomonadati</taxon>
        <taxon>Bacteroidota</taxon>
        <taxon>Bacteroidia</taxon>
        <taxon>Bacteroidales</taxon>
        <taxon>Bacteroidaceae</taxon>
        <taxon>Phocaeicola</taxon>
    </lineage>
</organism>
<evidence type="ECO:0000313" key="5">
    <source>
        <dbReference type="Proteomes" id="UP000260862"/>
    </source>
</evidence>
<dbReference type="EMBL" id="QSTF01000004">
    <property type="protein sequence ID" value="RGM42240.1"/>
    <property type="molecule type" value="Genomic_DNA"/>
</dbReference>
<feature type="chain" id="PRO_5041810624" evidence="1">
    <location>
        <begin position="22"/>
        <end position="218"/>
    </location>
</feature>
<name>A0A3E4WJL7_9BACT</name>
<keyword evidence="5" id="KW-1185">Reference proteome</keyword>
<comment type="caution">
    <text evidence="3">The sequence shown here is derived from an EMBL/GenBank/DDBJ whole genome shotgun (WGS) entry which is preliminary data.</text>
</comment>
<dbReference type="Proteomes" id="UP000260862">
    <property type="component" value="Unassembled WGS sequence"/>
</dbReference>
<feature type="signal peptide" evidence="1">
    <location>
        <begin position="1"/>
        <end position="21"/>
    </location>
</feature>
<evidence type="ECO:0000313" key="2">
    <source>
        <dbReference type="EMBL" id="RGK55765.1"/>
    </source>
</evidence>
<evidence type="ECO:0000256" key="1">
    <source>
        <dbReference type="SAM" id="SignalP"/>
    </source>
</evidence>
<dbReference type="AlphaFoldDB" id="A0A3E4WJL7"/>
<dbReference type="STRING" id="310297.BHV76_05175"/>
<dbReference type="EMBL" id="QSQT01000015">
    <property type="protein sequence ID" value="RGK55765.1"/>
    <property type="molecule type" value="Genomic_DNA"/>
</dbReference>
<protein>
    <submittedName>
        <fullName evidence="3">Uncharacterized protein</fullName>
    </submittedName>
</protein>